<reference evidence="1 2" key="1">
    <citation type="submission" date="2017-08" db="EMBL/GenBank/DDBJ databases">
        <title>Infants hospitalized years apart are colonized by the same room-sourced microbial strains.</title>
        <authorList>
            <person name="Brooks B."/>
            <person name="Olm M.R."/>
            <person name="Firek B.A."/>
            <person name="Baker R."/>
            <person name="Thomas B.C."/>
            <person name="Morowitz M.J."/>
            <person name="Banfield J.F."/>
        </authorList>
    </citation>
    <scope>NUCLEOTIDE SEQUENCE [LARGE SCALE GENOMIC DNA]</scope>
    <source>
        <strain evidence="1">S2_018_000_R3_110</strain>
    </source>
</reference>
<organism evidence="1 2">
    <name type="scientific">Sphingomonas hengshuiensis</name>
    <dbReference type="NCBI Taxonomy" id="1609977"/>
    <lineage>
        <taxon>Bacteria</taxon>
        <taxon>Pseudomonadati</taxon>
        <taxon>Pseudomonadota</taxon>
        <taxon>Alphaproteobacteria</taxon>
        <taxon>Sphingomonadales</taxon>
        <taxon>Sphingomonadaceae</taxon>
        <taxon>Sphingomonas</taxon>
    </lineage>
</organism>
<evidence type="ECO:0000313" key="1">
    <source>
        <dbReference type="EMBL" id="PZO80731.1"/>
    </source>
</evidence>
<sequence>MRRIAAALLVAGCSQGGTTPGTIEGAALEQAAIARGVVRDPASATPVGLYAREGDRMCVTGKRIGVFIDYGEGTGCSAHGRYTRDGERLRIGLGRDCAFEAAFDGDGVRFPGELPAGCAALCTGRASLSGLQLDRLSDSAAEAQALRDPAGRGLCG</sequence>
<gene>
    <name evidence="1" type="ORF">DI632_01445</name>
</gene>
<dbReference type="Proteomes" id="UP000248614">
    <property type="component" value="Unassembled WGS sequence"/>
</dbReference>
<protein>
    <submittedName>
        <fullName evidence="1">Uncharacterized protein</fullName>
    </submittedName>
</protein>
<name>A0A2W5BCN0_9SPHN</name>
<accession>A0A2W5BCN0</accession>
<dbReference type="AlphaFoldDB" id="A0A2W5BCN0"/>
<evidence type="ECO:0000313" key="2">
    <source>
        <dbReference type="Proteomes" id="UP000248614"/>
    </source>
</evidence>
<comment type="caution">
    <text evidence="1">The sequence shown here is derived from an EMBL/GenBank/DDBJ whole genome shotgun (WGS) entry which is preliminary data.</text>
</comment>
<proteinExistence type="predicted"/>
<dbReference type="EMBL" id="QFNF01000002">
    <property type="protein sequence ID" value="PZO80731.1"/>
    <property type="molecule type" value="Genomic_DNA"/>
</dbReference>